<evidence type="ECO:0000313" key="6">
    <source>
        <dbReference type="Proteomes" id="UP000007844"/>
    </source>
</evidence>
<dbReference type="RefSeq" id="WP_014260206.1">
    <property type="nucleotide sequence ID" value="NC_016629.1"/>
</dbReference>
<dbReference type="EMBL" id="CP003221">
    <property type="protein sequence ID" value="EGJ50465.1"/>
    <property type="molecule type" value="Genomic_DNA"/>
</dbReference>
<sequence>MSAYTVYADQLPGLLARWNGKYAVYAPKDIGEGIYDFRPWRQGDEIAWDYDLAYNSLKRFLIPPKEPLISYDLSRCTAEPIFEAPAQLLFGVHPYDLRAITQLDQLMESGAPDNYYLRRREQTVIMALEPLRVAEGSFWGSVGAERVDVGFDLYWTKLGPSSFLVEVGTQRGEELLLDGGDLAQATPGEREAARRAKGRILSKARKGMAFDWREIPKLLGKAWDSPLWEQRSELCLACGSCNMVCPTCYCFDIREEVDDSLKGGVRYRVWDSCMLHSFAAVAGNHNFRRKALERYRHRTYRKGKYIFDRLGELGCVGCGRCVRACTAGIANPLRTFNDLWEAARNEG</sequence>
<evidence type="ECO:0000313" key="5">
    <source>
        <dbReference type="EMBL" id="EGJ50465.1"/>
    </source>
</evidence>
<evidence type="ECO:0000256" key="3">
    <source>
        <dbReference type="ARBA" id="ARBA00023014"/>
    </source>
</evidence>
<dbReference type="InterPro" id="IPR017900">
    <property type="entry name" value="4Fe4S_Fe_S_CS"/>
</dbReference>
<keyword evidence="6" id="KW-1185">Reference proteome</keyword>
<reference evidence="5 6" key="1">
    <citation type="journal article" date="2011" name="J. Bacteriol.">
        <title>Genome sequence of the mercury-methylating and pleomorphic Desulfovibrio africanus Strain Walvis Bay.</title>
        <authorList>
            <person name="Brown S.D."/>
            <person name="Wall J.D."/>
            <person name="Kucken A.M."/>
            <person name="Gilmour C.C."/>
            <person name="Podar M."/>
            <person name="Brandt C.C."/>
            <person name="Teshima H."/>
            <person name="Detter J.C."/>
            <person name="Han C.S."/>
            <person name="Land M.L."/>
            <person name="Lucas S."/>
            <person name="Han J."/>
            <person name="Pennacchio L."/>
            <person name="Nolan M."/>
            <person name="Pitluck S."/>
            <person name="Woyke T."/>
            <person name="Goodwin L."/>
            <person name="Palumbo A.V."/>
            <person name="Elias D.A."/>
        </authorList>
    </citation>
    <scope>NUCLEOTIDE SEQUENCE [LARGE SCALE GENOMIC DNA]</scope>
    <source>
        <strain evidence="5 6">Walvis Bay</strain>
    </source>
</reference>
<dbReference type="PANTHER" id="PTHR40447">
    <property type="entry name" value="ANAEROBIC SULFITE REDUCTASE SUBUNIT A"/>
    <property type="match status" value="1"/>
</dbReference>
<dbReference type="PROSITE" id="PS51379">
    <property type="entry name" value="4FE4S_FER_2"/>
    <property type="match status" value="2"/>
</dbReference>
<feature type="domain" description="4Fe-4S ferredoxin-type" evidence="4">
    <location>
        <begin position="303"/>
        <end position="335"/>
    </location>
</feature>
<accession>F3Z413</accession>
<dbReference type="Proteomes" id="UP000007844">
    <property type="component" value="Chromosome"/>
</dbReference>
<evidence type="ECO:0000256" key="2">
    <source>
        <dbReference type="ARBA" id="ARBA00023004"/>
    </source>
</evidence>
<dbReference type="STRING" id="690850.Desaf_2136"/>
<dbReference type="GO" id="GO:0046872">
    <property type="term" value="F:metal ion binding"/>
    <property type="evidence" value="ECO:0007669"/>
    <property type="project" value="UniProtKB-KW"/>
</dbReference>
<dbReference type="eggNOG" id="COG1152">
    <property type="taxonomic scope" value="Bacteria"/>
</dbReference>
<organism evidence="5 6">
    <name type="scientific">Desulfocurvibacter africanus subsp. africanus str. Walvis Bay</name>
    <dbReference type="NCBI Taxonomy" id="690850"/>
    <lineage>
        <taxon>Bacteria</taxon>
        <taxon>Pseudomonadati</taxon>
        <taxon>Thermodesulfobacteriota</taxon>
        <taxon>Desulfovibrionia</taxon>
        <taxon>Desulfovibrionales</taxon>
        <taxon>Desulfovibrionaceae</taxon>
        <taxon>Desulfocurvibacter</taxon>
    </lineage>
</organism>
<dbReference type="AlphaFoldDB" id="F3Z413"/>
<feature type="domain" description="4Fe-4S ferredoxin-type" evidence="4">
    <location>
        <begin position="224"/>
        <end position="256"/>
    </location>
</feature>
<dbReference type="InterPro" id="IPR017896">
    <property type="entry name" value="4Fe4S_Fe-S-bd"/>
</dbReference>
<dbReference type="SUPFAM" id="SSF46548">
    <property type="entry name" value="alpha-helical ferredoxin"/>
    <property type="match status" value="1"/>
</dbReference>
<evidence type="ECO:0000256" key="1">
    <source>
        <dbReference type="ARBA" id="ARBA00022723"/>
    </source>
</evidence>
<proteinExistence type="predicted"/>
<evidence type="ECO:0000259" key="4">
    <source>
        <dbReference type="PROSITE" id="PS51379"/>
    </source>
</evidence>
<gene>
    <name evidence="5" type="ORF">Desaf_2136</name>
</gene>
<keyword evidence="1" id="KW-0479">Metal-binding</keyword>
<protein>
    <submittedName>
        <fullName evidence="5">Response regulator receiver protein</fullName>
    </submittedName>
</protein>
<keyword evidence="3" id="KW-0411">Iron-sulfur</keyword>
<dbReference type="KEGG" id="daf:Desaf_2136"/>
<dbReference type="Pfam" id="PF17179">
    <property type="entry name" value="Fer4_22"/>
    <property type="match status" value="1"/>
</dbReference>
<dbReference type="PROSITE" id="PS00198">
    <property type="entry name" value="4FE4S_FER_1"/>
    <property type="match status" value="1"/>
</dbReference>
<name>F3Z413_DESAF</name>
<dbReference type="HOGENOM" id="CLU_046702_0_0_7"/>
<keyword evidence="2" id="KW-0408">Iron</keyword>
<dbReference type="PANTHER" id="PTHR40447:SF1">
    <property type="entry name" value="ANAEROBIC SULFITE REDUCTASE SUBUNIT A"/>
    <property type="match status" value="1"/>
</dbReference>
<dbReference type="GO" id="GO:0051536">
    <property type="term" value="F:iron-sulfur cluster binding"/>
    <property type="evidence" value="ECO:0007669"/>
    <property type="project" value="UniProtKB-KW"/>
</dbReference>